<organism evidence="1 2">
    <name type="scientific">Canna indica</name>
    <name type="common">Indian-shot</name>
    <dbReference type="NCBI Taxonomy" id="4628"/>
    <lineage>
        <taxon>Eukaryota</taxon>
        <taxon>Viridiplantae</taxon>
        <taxon>Streptophyta</taxon>
        <taxon>Embryophyta</taxon>
        <taxon>Tracheophyta</taxon>
        <taxon>Spermatophyta</taxon>
        <taxon>Magnoliopsida</taxon>
        <taxon>Liliopsida</taxon>
        <taxon>Zingiberales</taxon>
        <taxon>Cannaceae</taxon>
        <taxon>Canna</taxon>
    </lineage>
</organism>
<proteinExistence type="predicted"/>
<dbReference type="EMBL" id="CP136893">
    <property type="protein sequence ID" value="WOL04404.1"/>
    <property type="molecule type" value="Genomic_DNA"/>
</dbReference>
<reference evidence="1 2" key="1">
    <citation type="submission" date="2023-10" db="EMBL/GenBank/DDBJ databases">
        <title>Chromosome-scale genome assembly provides insights into flower coloration mechanisms of Canna indica.</title>
        <authorList>
            <person name="Li C."/>
        </authorList>
    </citation>
    <scope>NUCLEOTIDE SEQUENCE [LARGE SCALE GENOMIC DNA]</scope>
    <source>
        <tissue evidence="1">Flower</tissue>
    </source>
</reference>
<accession>A0AAQ3K9C6</accession>
<dbReference type="Proteomes" id="UP001327560">
    <property type="component" value="Chromosome 4"/>
</dbReference>
<sequence length="61" mass="6697">MDASAFDASPTSDPAAKNGAAIDASWIVEVKASEYYTEVARIREILERIELARKARKVGKE</sequence>
<name>A0AAQ3K9C6_9LILI</name>
<evidence type="ECO:0000313" key="1">
    <source>
        <dbReference type="EMBL" id="WOL04404.1"/>
    </source>
</evidence>
<gene>
    <name evidence="1" type="ORF">Cni_G13125</name>
</gene>
<protein>
    <submittedName>
        <fullName evidence="1">Uncharacterized protein</fullName>
    </submittedName>
</protein>
<keyword evidence="2" id="KW-1185">Reference proteome</keyword>
<dbReference type="AlphaFoldDB" id="A0AAQ3K9C6"/>
<evidence type="ECO:0000313" key="2">
    <source>
        <dbReference type="Proteomes" id="UP001327560"/>
    </source>
</evidence>